<keyword evidence="1" id="KW-0812">Transmembrane</keyword>
<reference evidence="2 3" key="1">
    <citation type="submission" date="2022-12" db="EMBL/GenBank/DDBJ databases">
        <title>Chromosome-scale assembly of the Ensete ventricosum genome.</title>
        <authorList>
            <person name="Dussert Y."/>
            <person name="Stocks J."/>
            <person name="Wendawek A."/>
            <person name="Woldeyes F."/>
            <person name="Nichols R.A."/>
            <person name="Borrell J.S."/>
        </authorList>
    </citation>
    <scope>NUCLEOTIDE SEQUENCE [LARGE SCALE GENOMIC DNA]</scope>
    <source>
        <strain evidence="3">cv. Maze</strain>
        <tissue evidence="2">Seeds</tissue>
    </source>
</reference>
<name>A0AAV8PES2_ENSVE</name>
<organism evidence="2 3">
    <name type="scientific">Ensete ventricosum</name>
    <name type="common">Abyssinian banana</name>
    <name type="synonym">Musa ensete</name>
    <dbReference type="NCBI Taxonomy" id="4639"/>
    <lineage>
        <taxon>Eukaryota</taxon>
        <taxon>Viridiplantae</taxon>
        <taxon>Streptophyta</taxon>
        <taxon>Embryophyta</taxon>
        <taxon>Tracheophyta</taxon>
        <taxon>Spermatophyta</taxon>
        <taxon>Magnoliopsida</taxon>
        <taxon>Liliopsida</taxon>
        <taxon>Zingiberales</taxon>
        <taxon>Musaceae</taxon>
        <taxon>Ensete</taxon>
    </lineage>
</organism>
<dbReference type="EMBL" id="JAQQAF010000005">
    <property type="protein sequence ID" value="KAJ8484796.1"/>
    <property type="molecule type" value="Genomic_DNA"/>
</dbReference>
<comment type="caution">
    <text evidence="2">The sequence shown here is derived from an EMBL/GenBank/DDBJ whole genome shotgun (WGS) entry which is preliminary data.</text>
</comment>
<protein>
    <submittedName>
        <fullName evidence="2">Uncharacterized protein</fullName>
    </submittedName>
</protein>
<evidence type="ECO:0000313" key="2">
    <source>
        <dbReference type="EMBL" id="KAJ8484796.1"/>
    </source>
</evidence>
<dbReference type="Proteomes" id="UP001222027">
    <property type="component" value="Unassembled WGS sequence"/>
</dbReference>
<proteinExistence type="predicted"/>
<dbReference type="AlphaFoldDB" id="A0AAV8PES2"/>
<gene>
    <name evidence="2" type="ORF">OPV22_017281</name>
</gene>
<sequence length="164" mass="17652">MAASPAHGLLAAGVKASGSSNRRERLALRWPSDGLLFTLIERGGGFLGAGGQVEDDGILCDGDVGVRNPSSSTVLFVTRCSSSFASASNLAMLFSVLLHSISSCLFISLLRLLTYIVSFWMDSKTVSDTHKASRKRKEGENGANIIIYSNIKDHGRQSSWFHCL</sequence>
<evidence type="ECO:0000256" key="1">
    <source>
        <dbReference type="SAM" id="Phobius"/>
    </source>
</evidence>
<feature type="transmembrane region" description="Helical" evidence="1">
    <location>
        <begin position="90"/>
        <end position="113"/>
    </location>
</feature>
<keyword evidence="1" id="KW-1133">Transmembrane helix</keyword>
<keyword evidence="1" id="KW-0472">Membrane</keyword>
<accession>A0AAV8PES2</accession>
<evidence type="ECO:0000313" key="3">
    <source>
        <dbReference type="Proteomes" id="UP001222027"/>
    </source>
</evidence>
<keyword evidence="3" id="KW-1185">Reference proteome</keyword>